<keyword evidence="2" id="KW-1185">Reference proteome</keyword>
<dbReference type="Proteomes" id="UP000061546">
    <property type="component" value="Chromosome"/>
</dbReference>
<dbReference type="STRING" id="1074467.JP39_03305"/>
<dbReference type="RefSeq" id="WP_041499318.1">
    <property type="nucleotide sequence ID" value="NZ_BJDV01000008.1"/>
</dbReference>
<gene>
    <name evidence="1" type="ORF">JP39_03305</name>
</gene>
<organism evidence="1 2">
    <name type="scientific">Companilactobacillus heilongjiangensis</name>
    <dbReference type="NCBI Taxonomy" id="1074467"/>
    <lineage>
        <taxon>Bacteria</taxon>
        <taxon>Bacillati</taxon>
        <taxon>Bacillota</taxon>
        <taxon>Bacilli</taxon>
        <taxon>Lactobacillales</taxon>
        <taxon>Lactobacillaceae</taxon>
        <taxon>Companilactobacillus</taxon>
    </lineage>
</organism>
<accession>A0A0K2LB21</accession>
<proteinExistence type="predicted"/>
<dbReference type="KEGG" id="lhi:JP39_03305"/>
<evidence type="ECO:0000313" key="1">
    <source>
        <dbReference type="EMBL" id="ALB28465.1"/>
    </source>
</evidence>
<reference evidence="1 2" key="1">
    <citation type="submission" date="2015-08" db="EMBL/GenBank/DDBJ databases">
        <title>Genomic sequence of Lactobacillus heilongjiangensis DSM 28069, isolated from Chinese traditional pickle.</title>
        <authorList>
            <person name="Jiang X."/>
            <person name="Zheng B."/>
            <person name="Cheng H."/>
        </authorList>
    </citation>
    <scope>NUCLEOTIDE SEQUENCE [LARGE SCALE GENOMIC DNA]</scope>
    <source>
        <strain evidence="1 2">DSM 28069</strain>
    </source>
</reference>
<evidence type="ECO:0000313" key="2">
    <source>
        <dbReference type="Proteomes" id="UP000061546"/>
    </source>
</evidence>
<dbReference type="AlphaFoldDB" id="A0A0K2LB21"/>
<protein>
    <submittedName>
        <fullName evidence="1">Uncharacterized protein</fullName>
    </submittedName>
</protein>
<name>A0A0K2LB21_9LACO</name>
<sequence>MAGYMKKYRVIFTLLLTSLLVVLGFTFHNNEQVVLAKGTKIDIQVGEKYLKGYLNNSSAATSLKKKLPLTTVFVRGGAGLDENTADLNFKLSN</sequence>
<dbReference type="EMBL" id="CP012559">
    <property type="protein sequence ID" value="ALB28465.1"/>
    <property type="molecule type" value="Genomic_DNA"/>
</dbReference>